<evidence type="ECO:0000259" key="26">
    <source>
        <dbReference type="PROSITE" id="PS50850"/>
    </source>
</evidence>
<feature type="transmembrane region" description="Helical" evidence="25">
    <location>
        <begin position="107"/>
        <end position="126"/>
    </location>
</feature>
<feature type="transmembrane region" description="Helical" evidence="25">
    <location>
        <begin position="401"/>
        <end position="423"/>
    </location>
</feature>
<dbReference type="InterPro" id="IPR052187">
    <property type="entry name" value="MFSD1"/>
</dbReference>
<comment type="catalytic activity">
    <reaction evidence="20">
        <text>L-lysyl-glycine(out) = L-lysyl-glycine(in)</text>
        <dbReference type="Rhea" id="RHEA:79407"/>
        <dbReference type="ChEBI" id="CHEBI:191202"/>
    </reaction>
</comment>
<dbReference type="PANTHER" id="PTHR23512:SF3">
    <property type="entry name" value="MAJOR FACILITATOR SUPERFAMILY DOMAIN-CONTAINING PROTEIN 1"/>
    <property type="match status" value="1"/>
</dbReference>
<comment type="catalytic activity">
    <reaction evidence="11">
        <text>L-alpha-aminoacyl-L-histidine(out) = L-alpha-aminoacyl-L-histidine(in)</text>
        <dbReference type="Rhea" id="RHEA:79375"/>
        <dbReference type="ChEBI" id="CHEBI:229967"/>
    </reaction>
</comment>
<evidence type="ECO:0000256" key="8">
    <source>
        <dbReference type="ARBA" id="ARBA00044876"/>
    </source>
</evidence>
<comment type="subunit">
    <text evidence="24">Homodimer. Interacts with lysosomal protein GLMP (via lumenal domain); the interaction starts while both proteins are still in the endoplasmic reticulum and is required for stabilization of MFSD1 in lysosomes but has no direct effect on its targeting to lysosomes or transporter activity.</text>
</comment>
<sequence>MLTAAQRARLQRLRWAAFVLVGLAYVLSFFHRMAPAAIAGELQRAFAASGAALGSLAASYFYVYTLMQVPSGVLVDTLGVRRVVALGGVIAGAGSILFALADSLPVASLGRLLVGLGVSAMFLAILKINALWFRERHFGTLTGLTVLIGNLGAVLAGAPLVWVLNFTDWRSVFVALGGFSLLLAALTWLVVRNHPGEAGLPSSRELDGLAPHPPHLGRWWHGLVEVAKNRDTWPGFVPAFGIGGTLLAFAGLWGVPFLRDVYAMPRALAALHTSALLAGFAIGAFLIGTLSDRLHRRKSVMLVAAALYLLCWLPLLARLPLPSPAGLGLFFLMGLGGAGFTLAWAVAKEVNRPALSGMATGVVNTGVFLGAAVLQPLVGFVLDLGWDGRLEDGARVYPAAIYRTGIGILFALALIGFAGAWMIRETYGRQATPHPAERMT</sequence>
<evidence type="ECO:0000256" key="19">
    <source>
        <dbReference type="ARBA" id="ARBA00044919"/>
    </source>
</evidence>
<comment type="catalytic activity">
    <reaction evidence="19">
        <text>L-alanyl-L-lysine(out) = L-alanyl-L-lysine(in)</text>
        <dbReference type="Rhea" id="RHEA:79415"/>
        <dbReference type="ChEBI" id="CHEBI:192470"/>
    </reaction>
</comment>
<dbReference type="EMBL" id="MFSU01000107">
    <property type="protein sequence ID" value="OGI45405.1"/>
    <property type="molecule type" value="Genomic_DNA"/>
</dbReference>
<evidence type="ECO:0000256" key="1">
    <source>
        <dbReference type="ARBA" id="ARBA00004155"/>
    </source>
</evidence>
<dbReference type="Gene3D" id="1.20.1250.20">
    <property type="entry name" value="MFS general substrate transporter like domains"/>
    <property type="match status" value="2"/>
</dbReference>
<evidence type="ECO:0000256" key="15">
    <source>
        <dbReference type="ARBA" id="ARBA00044899"/>
    </source>
</evidence>
<feature type="domain" description="Major facilitator superfamily (MFS) profile" evidence="26">
    <location>
        <begin position="17"/>
        <end position="428"/>
    </location>
</feature>
<comment type="catalytic activity">
    <reaction evidence="13">
        <text>L-alpha-aminoacyl-L-lysine(out) = L-alpha-aminoacyl-L-lysine(in)</text>
        <dbReference type="Rhea" id="RHEA:79383"/>
        <dbReference type="ChEBI" id="CHEBI:229966"/>
    </reaction>
</comment>
<keyword evidence="3" id="KW-0813">Transport</keyword>
<comment type="catalytic activity">
    <reaction evidence="18">
        <text>L-histidyl-L-alpha-amino acid(out) = L-histidyl-L-alpha-amino acid(in)</text>
        <dbReference type="Rhea" id="RHEA:79379"/>
        <dbReference type="ChEBI" id="CHEBI:229964"/>
    </reaction>
</comment>
<dbReference type="GO" id="GO:0022857">
    <property type="term" value="F:transmembrane transporter activity"/>
    <property type="evidence" value="ECO:0007669"/>
    <property type="project" value="InterPro"/>
</dbReference>
<dbReference type="STRING" id="1817760.A2151_08455"/>
<evidence type="ECO:0000256" key="24">
    <source>
        <dbReference type="ARBA" id="ARBA00046376"/>
    </source>
</evidence>
<feature type="transmembrane region" description="Helical" evidence="25">
    <location>
        <begin position="138"/>
        <end position="163"/>
    </location>
</feature>
<evidence type="ECO:0000256" key="14">
    <source>
        <dbReference type="ARBA" id="ARBA00044898"/>
    </source>
</evidence>
<evidence type="ECO:0000256" key="7">
    <source>
        <dbReference type="ARBA" id="ARBA00023228"/>
    </source>
</evidence>
<comment type="function">
    <text evidence="23">Lysosomal dipeptide uniporter that selectively exports lysine, arginine or histidine-containing dipeptides with a net positive charge from the lysosome lumen into the cytosol. Could play a role in a specific type of protein O-glycosylation indirectly regulating macrophages migration and tissue invasion. Also essential for liver homeostasis.</text>
</comment>
<evidence type="ECO:0000256" key="22">
    <source>
        <dbReference type="ARBA" id="ARBA00045018"/>
    </source>
</evidence>
<evidence type="ECO:0000256" key="9">
    <source>
        <dbReference type="ARBA" id="ARBA00044878"/>
    </source>
</evidence>
<evidence type="ECO:0000256" key="10">
    <source>
        <dbReference type="ARBA" id="ARBA00044881"/>
    </source>
</evidence>
<accession>A0A1F6TK07</accession>
<feature type="transmembrane region" description="Helical" evidence="25">
    <location>
        <begin position="267"/>
        <end position="288"/>
    </location>
</feature>
<name>A0A1F6TK07_9PROT</name>
<comment type="catalytic activity">
    <reaction evidence="16">
        <text>L-lysyl-L-lysine(out) = L-lysyl-L-lysine(in)</text>
        <dbReference type="Rhea" id="RHEA:79403"/>
        <dbReference type="ChEBI" id="CHEBI:229956"/>
    </reaction>
</comment>
<comment type="catalytic activity">
    <reaction evidence="14">
        <text>L-aspartyl-L-lysine(out) = L-aspartyl-L-lysine(in)</text>
        <dbReference type="Rhea" id="RHEA:79411"/>
        <dbReference type="ChEBI" id="CHEBI:229953"/>
    </reaction>
</comment>
<comment type="catalytic activity">
    <reaction evidence="8">
        <text>L-lysyl-L-alanine(out) = L-lysyl-L-alanine(in)</text>
        <dbReference type="Rhea" id="RHEA:79399"/>
        <dbReference type="ChEBI" id="CHEBI:229954"/>
    </reaction>
</comment>
<dbReference type="GO" id="GO:0005765">
    <property type="term" value="C:lysosomal membrane"/>
    <property type="evidence" value="ECO:0007669"/>
    <property type="project" value="UniProtKB-SubCell"/>
</dbReference>
<organism evidence="27 28">
    <name type="scientific">Candidatus Muproteobacteria bacterium RBG_16_65_34</name>
    <dbReference type="NCBI Taxonomy" id="1817760"/>
    <lineage>
        <taxon>Bacteria</taxon>
        <taxon>Pseudomonadati</taxon>
        <taxon>Pseudomonadota</taxon>
        <taxon>Candidatus Muproteobacteria</taxon>
    </lineage>
</organism>
<evidence type="ECO:0000256" key="23">
    <source>
        <dbReference type="ARBA" id="ARBA00045709"/>
    </source>
</evidence>
<evidence type="ECO:0000256" key="5">
    <source>
        <dbReference type="ARBA" id="ARBA00022989"/>
    </source>
</evidence>
<evidence type="ECO:0000256" key="25">
    <source>
        <dbReference type="SAM" id="Phobius"/>
    </source>
</evidence>
<evidence type="ECO:0000256" key="16">
    <source>
        <dbReference type="ARBA" id="ARBA00044900"/>
    </source>
</evidence>
<dbReference type="PROSITE" id="PS50850">
    <property type="entry name" value="MFS"/>
    <property type="match status" value="1"/>
</dbReference>
<keyword evidence="7" id="KW-0458">Lysosome</keyword>
<proteinExistence type="inferred from homology"/>
<comment type="catalytic activity">
    <reaction evidence="15">
        <text>L-arginyl-L-alpha-amino acid(out) = L-arginyl-L-alpha-amino acid(in)</text>
        <dbReference type="Rhea" id="RHEA:79371"/>
        <dbReference type="ChEBI" id="CHEBI:84315"/>
    </reaction>
</comment>
<evidence type="ECO:0000256" key="18">
    <source>
        <dbReference type="ARBA" id="ARBA00044912"/>
    </source>
</evidence>
<dbReference type="Proteomes" id="UP000178885">
    <property type="component" value="Unassembled WGS sequence"/>
</dbReference>
<feature type="transmembrane region" description="Helical" evidence="25">
    <location>
        <begin position="83"/>
        <end position="101"/>
    </location>
</feature>
<comment type="subcellular location">
    <subcellularLocation>
        <location evidence="1">Lysosome membrane</location>
        <topology evidence="1">Multi-pass membrane protein</topology>
    </subcellularLocation>
</comment>
<feature type="transmembrane region" description="Helical" evidence="25">
    <location>
        <begin position="300"/>
        <end position="321"/>
    </location>
</feature>
<evidence type="ECO:0000256" key="3">
    <source>
        <dbReference type="ARBA" id="ARBA00022448"/>
    </source>
</evidence>
<reference evidence="27 28" key="1">
    <citation type="journal article" date="2016" name="Nat. Commun.">
        <title>Thousands of microbial genomes shed light on interconnected biogeochemical processes in an aquifer system.</title>
        <authorList>
            <person name="Anantharaman K."/>
            <person name="Brown C.T."/>
            <person name="Hug L.A."/>
            <person name="Sharon I."/>
            <person name="Castelle C.J."/>
            <person name="Probst A.J."/>
            <person name="Thomas B.C."/>
            <person name="Singh A."/>
            <person name="Wilkins M.J."/>
            <person name="Karaoz U."/>
            <person name="Brodie E.L."/>
            <person name="Williams K.H."/>
            <person name="Hubbard S.S."/>
            <person name="Banfield J.F."/>
        </authorList>
    </citation>
    <scope>NUCLEOTIDE SEQUENCE [LARGE SCALE GENOMIC DNA]</scope>
</reference>
<comment type="catalytic activity">
    <reaction evidence="9">
        <text>L-histidyl-glycine(out) = L-histidyl-glycine(in)</text>
        <dbReference type="Rhea" id="RHEA:79395"/>
        <dbReference type="ChEBI" id="CHEBI:229957"/>
    </reaction>
</comment>
<dbReference type="Pfam" id="PF07690">
    <property type="entry name" value="MFS_1"/>
    <property type="match status" value="1"/>
</dbReference>
<evidence type="ECO:0000256" key="2">
    <source>
        <dbReference type="ARBA" id="ARBA00008335"/>
    </source>
</evidence>
<evidence type="ECO:0000313" key="27">
    <source>
        <dbReference type="EMBL" id="OGI45405.1"/>
    </source>
</evidence>
<evidence type="ECO:0000256" key="12">
    <source>
        <dbReference type="ARBA" id="ARBA00044891"/>
    </source>
</evidence>
<evidence type="ECO:0000313" key="28">
    <source>
        <dbReference type="Proteomes" id="UP000178885"/>
    </source>
</evidence>
<keyword evidence="5 25" id="KW-1133">Transmembrane helix</keyword>
<evidence type="ECO:0000256" key="13">
    <source>
        <dbReference type="ARBA" id="ARBA00044893"/>
    </source>
</evidence>
<dbReference type="SUPFAM" id="SSF103473">
    <property type="entry name" value="MFS general substrate transporter"/>
    <property type="match status" value="1"/>
</dbReference>
<keyword evidence="6 25" id="KW-0472">Membrane</keyword>
<dbReference type="InterPro" id="IPR036259">
    <property type="entry name" value="MFS_trans_sf"/>
</dbReference>
<comment type="caution">
    <text evidence="27">The sequence shown here is derived from an EMBL/GenBank/DDBJ whole genome shotgun (WGS) entry which is preliminary data.</text>
</comment>
<evidence type="ECO:0000256" key="20">
    <source>
        <dbReference type="ARBA" id="ARBA00044924"/>
    </source>
</evidence>
<feature type="transmembrane region" description="Helical" evidence="25">
    <location>
        <begin position="359"/>
        <end position="381"/>
    </location>
</feature>
<feature type="transmembrane region" description="Helical" evidence="25">
    <location>
        <begin position="169"/>
        <end position="191"/>
    </location>
</feature>
<comment type="catalytic activity">
    <reaction evidence="12">
        <text>L-lysyl-L-alpha-amino acid(out) = L-lysyl-L-alpha-amino acid(in)</text>
        <dbReference type="Rhea" id="RHEA:79387"/>
        <dbReference type="ChEBI" id="CHEBI:229965"/>
    </reaction>
</comment>
<evidence type="ECO:0000256" key="21">
    <source>
        <dbReference type="ARBA" id="ARBA00044985"/>
    </source>
</evidence>
<evidence type="ECO:0000256" key="6">
    <source>
        <dbReference type="ARBA" id="ARBA00023136"/>
    </source>
</evidence>
<dbReference type="PANTHER" id="PTHR23512">
    <property type="entry name" value="MAJOR FACILITATOR SUPERFAMILY DOMAIN-CONTAINING PROTEIN 1"/>
    <property type="match status" value="1"/>
</dbReference>
<evidence type="ECO:0000256" key="17">
    <source>
        <dbReference type="ARBA" id="ARBA00044903"/>
    </source>
</evidence>
<comment type="catalytic activity">
    <reaction evidence="17">
        <text>L-arginyl-glycine(out) = L-arginyl-glycine(in)</text>
        <dbReference type="Rhea" id="RHEA:79391"/>
        <dbReference type="ChEBI" id="CHEBI:229955"/>
    </reaction>
</comment>
<protein>
    <recommendedName>
        <fullName evidence="21">Lysosomal dipeptide transporter MFSD1</fullName>
    </recommendedName>
    <alternativeName>
        <fullName evidence="22">Major facilitator superfamily domain-containing protein 1</fullName>
    </alternativeName>
</protein>
<feature type="transmembrane region" description="Helical" evidence="25">
    <location>
        <begin position="42"/>
        <end position="63"/>
    </location>
</feature>
<feature type="transmembrane region" description="Helical" evidence="25">
    <location>
        <begin position="12"/>
        <end position="30"/>
    </location>
</feature>
<comment type="catalytic activity">
    <reaction evidence="10">
        <text>L-alpha-aminoacyl-L-arginine(out) = L-alpha-aminoacyl-L-arginine(in)</text>
        <dbReference type="Rhea" id="RHEA:79367"/>
        <dbReference type="ChEBI" id="CHEBI:229968"/>
    </reaction>
</comment>
<dbReference type="InterPro" id="IPR011701">
    <property type="entry name" value="MFS"/>
</dbReference>
<evidence type="ECO:0000256" key="4">
    <source>
        <dbReference type="ARBA" id="ARBA00022692"/>
    </source>
</evidence>
<keyword evidence="4 25" id="KW-0812">Transmembrane</keyword>
<dbReference type="AlphaFoldDB" id="A0A1F6TK07"/>
<dbReference type="InterPro" id="IPR020846">
    <property type="entry name" value="MFS_dom"/>
</dbReference>
<feature type="transmembrane region" description="Helical" evidence="25">
    <location>
        <begin position="327"/>
        <end position="347"/>
    </location>
</feature>
<gene>
    <name evidence="27" type="ORF">A2151_08455</name>
</gene>
<evidence type="ECO:0000256" key="11">
    <source>
        <dbReference type="ARBA" id="ARBA00044884"/>
    </source>
</evidence>
<comment type="similarity">
    <text evidence="2">Belongs to the major facilitator superfamily.</text>
</comment>
<feature type="transmembrane region" description="Helical" evidence="25">
    <location>
        <begin position="236"/>
        <end position="255"/>
    </location>
</feature>